<protein>
    <submittedName>
        <fullName evidence="2">Uncharacterized protein</fullName>
    </submittedName>
</protein>
<dbReference type="Proteomes" id="UP000326354">
    <property type="component" value="Chromosome"/>
</dbReference>
<reference evidence="2 3" key="1">
    <citation type="submission" date="2019-08" db="EMBL/GenBank/DDBJ databases">
        <title>Complete genome sequence of Candidatus Uab amorphum.</title>
        <authorList>
            <person name="Shiratori T."/>
            <person name="Suzuki S."/>
            <person name="Kakizawa Y."/>
            <person name="Ishida K."/>
        </authorList>
    </citation>
    <scope>NUCLEOTIDE SEQUENCE [LARGE SCALE GENOMIC DNA]</scope>
    <source>
        <strain evidence="2 3">SRT547</strain>
    </source>
</reference>
<gene>
    <name evidence="2" type="ORF">UABAM_03997</name>
</gene>
<dbReference type="EMBL" id="AP019860">
    <property type="protein sequence ID" value="BBM85623.1"/>
    <property type="molecule type" value="Genomic_DNA"/>
</dbReference>
<keyword evidence="1" id="KW-1133">Transmembrane helix</keyword>
<feature type="transmembrane region" description="Helical" evidence="1">
    <location>
        <begin position="6"/>
        <end position="26"/>
    </location>
</feature>
<dbReference type="KEGG" id="uam:UABAM_03997"/>
<keyword evidence="1" id="KW-0812">Transmembrane</keyword>
<keyword evidence="3" id="KW-1185">Reference proteome</keyword>
<name>A0A5S9F4Z6_UABAM</name>
<accession>A0A5S9F4Z6</accession>
<proteinExistence type="predicted"/>
<evidence type="ECO:0000313" key="2">
    <source>
        <dbReference type="EMBL" id="BBM85623.1"/>
    </source>
</evidence>
<dbReference type="AlphaFoldDB" id="A0A5S9F4Z6"/>
<keyword evidence="1" id="KW-0472">Membrane</keyword>
<evidence type="ECO:0000256" key="1">
    <source>
        <dbReference type="SAM" id="Phobius"/>
    </source>
</evidence>
<evidence type="ECO:0000313" key="3">
    <source>
        <dbReference type="Proteomes" id="UP000326354"/>
    </source>
</evidence>
<sequence>MNGRKALIIAFVIMTIDLLLFVGVYVKARNDIARYVNPPQVENFEIRLHNIHISRNMFSFIFDISPKKKKKIPFVIRSHYLLWDLYIGEIFPLNKRLYAKNGVNERLLGY</sequence>
<organism evidence="2 3">
    <name type="scientific">Uabimicrobium amorphum</name>
    <dbReference type="NCBI Taxonomy" id="2596890"/>
    <lineage>
        <taxon>Bacteria</taxon>
        <taxon>Pseudomonadati</taxon>
        <taxon>Planctomycetota</taxon>
        <taxon>Candidatus Uabimicrobiia</taxon>
        <taxon>Candidatus Uabimicrobiales</taxon>
        <taxon>Candidatus Uabimicrobiaceae</taxon>
        <taxon>Candidatus Uabimicrobium</taxon>
    </lineage>
</organism>